<keyword evidence="4" id="KW-0472">Membrane</keyword>
<keyword evidence="3" id="KW-1133">Transmembrane helix</keyword>
<gene>
    <name evidence="6" type="ORF">LSALG_LOCUS4585</name>
</gene>
<dbReference type="InterPro" id="IPR050835">
    <property type="entry name" value="ABC_transporter_sub-D"/>
</dbReference>
<accession>A0AA35Y3R4</accession>
<reference evidence="6" key="1">
    <citation type="submission" date="2023-04" db="EMBL/GenBank/DDBJ databases">
        <authorList>
            <person name="Vijverberg K."/>
            <person name="Xiong W."/>
            <person name="Schranz E."/>
        </authorList>
    </citation>
    <scope>NUCLEOTIDE SEQUENCE</scope>
</reference>
<evidence type="ECO:0000256" key="4">
    <source>
        <dbReference type="ARBA" id="ARBA00023136"/>
    </source>
</evidence>
<dbReference type="Pfam" id="PF06472">
    <property type="entry name" value="ABC_membrane_2"/>
    <property type="match status" value="1"/>
</dbReference>
<dbReference type="GO" id="GO:0006635">
    <property type="term" value="P:fatty acid beta-oxidation"/>
    <property type="evidence" value="ECO:0007669"/>
    <property type="project" value="TreeGrafter"/>
</dbReference>
<dbReference type="GO" id="GO:0140359">
    <property type="term" value="F:ABC-type transporter activity"/>
    <property type="evidence" value="ECO:0007669"/>
    <property type="project" value="InterPro"/>
</dbReference>
<evidence type="ECO:0000313" key="6">
    <source>
        <dbReference type="EMBL" id="CAI9263910.1"/>
    </source>
</evidence>
<protein>
    <recommendedName>
        <fullName evidence="5">ABC transmembrane type-1 domain-containing protein</fullName>
    </recommendedName>
</protein>
<dbReference type="InterPro" id="IPR011527">
    <property type="entry name" value="ABC1_TM_dom"/>
</dbReference>
<organism evidence="6 7">
    <name type="scientific">Lactuca saligna</name>
    <name type="common">Willowleaf lettuce</name>
    <dbReference type="NCBI Taxonomy" id="75948"/>
    <lineage>
        <taxon>Eukaryota</taxon>
        <taxon>Viridiplantae</taxon>
        <taxon>Streptophyta</taxon>
        <taxon>Embryophyta</taxon>
        <taxon>Tracheophyta</taxon>
        <taxon>Spermatophyta</taxon>
        <taxon>Magnoliopsida</taxon>
        <taxon>eudicotyledons</taxon>
        <taxon>Gunneridae</taxon>
        <taxon>Pentapetalae</taxon>
        <taxon>asterids</taxon>
        <taxon>campanulids</taxon>
        <taxon>Asterales</taxon>
        <taxon>Asteraceae</taxon>
        <taxon>Cichorioideae</taxon>
        <taxon>Cichorieae</taxon>
        <taxon>Lactucinae</taxon>
        <taxon>Lactuca</taxon>
    </lineage>
</organism>
<evidence type="ECO:0000256" key="3">
    <source>
        <dbReference type="ARBA" id="ARBA00022989"/>
    </source>
</evidence>
<dbReference type="PANTHER" id="PTHR11384">
    <property type="entry name" value="ATP-BINDING CASSETTE, SUB-FAMILY D MEMBER"/>
    <property type="match status" value="1"/>
</dbReference>
<dbReference type="EMBL" id="OX465086">
    <property type="protein sequence ID" value="CAI9263910.1"/>
    <property type="molecule type" value="Genomic_DNA"/>
</dbReference>
<dbReference type="Proteomes" id="UP001177003">
    <property type="component" value="Chromosome 0"/>
</dbReference>
<dbReference type="AlphaFoldDB" id="A0AA35Y3R4"/>
<dbReference type="GO" id="GO:0007031">
    <property type="term" value="P:peroxisome organization"/>
    <property type="evidence" value="ECO:0007669"/>
    <property type="project" value="TreeGrafter"/>
</dbReference>
<evidence type="ECO:0000256" key="2">
    <source>
        <dbReference type="ARBA" id="ARBA00022692"/>
    </source>
</evidence>
<name>A0AA35Y3R4_LACSI</name>
<dbReference type="GO" id="GO:0005524">
    <property type="term" value="F:ATP binding"/>
    <property type="evidence" value="ECO:0007669"/>
    <property type="project" value="InterPro"/>
</dbReference>
<evidence type="ECO:0000259" key="5">
    <source>
        <dbReference type="Pfam" id="PF06472"/>
    </source>
</evidence>
<proteinExistence type="predicted"/>
<dbReference type="PANTHER" id="PTHR11384:SF56">
    <property type="entry name" value="ABC TRANSPORTER D FAMILY MEMBER 1"/>
    <property type="match status" value="1"/>
</dbReference>
<sequence>MDGHMGLANSLALKLVGVTSNMHDPVVELLAGMQMEAEADREAGGNKGVSDKQIRLKIFSPNIAGNAIQVVFDSMHERLRTHAEYVASFGVGAREKVMIESRFNELLAHAKILLRKKWLFGVLDDFVTKQLPHNVTWGLSLLYAMEHKVDRSLTSTQGELAQALRFLASVVSQSFLAFGDILELHRKFIELSGGVHWIFELEELLDAAQSDENASTSSKSNEESEDVISFSEVDIITPTQNLLARKLTCEIVSGKSLLLTGLMKANRSKVRRGKESSN</sequence>
<dbReference type="GO" id="GO:0005324">
    <property type="term" value="F:long-chain fatty acid transmembrane transporter activity"/>
    <property type="evidence" value="ECO:0007669"/>
    <property type="project" value="TreeGrafter"/>
</dbReference>
<dbReference type="GO" id="GO:0015910">
    <property type="term" value="P:long-chain fatty acid import into peroxisome"/>
    <property type="evidence" value="ECO:0007669"/>
    <property type="project" value="TreeGrafter"/>
</dbReference>
<evidence type="ECO:0000256" key="1">
    <source>
        <dbReference type="ARBA" id="ARBA00022448"/>
    </source>
</evidence>
<evidence type="ECO:0000313" key="7">
    <source>
        <dbReference type="Proteomes" id="UP001177003"/>
    </source>
</evidence>
<keyword evidence="1" id="KW-0813">Transport</keyword>
<dbReference type="GO" id="GO:0005778">
    <property type="term" value="C:peroxisomal membrane"/>
    <property type="evidence" value="ECO:0007669"/>
    <property type="project" value="TreeGrafter"/>
</dbReference>
<keyword evidence="2" id="KW-0812">Transmembrane</keyword>
<dbReference type="GO" id="GO:0042760">
    <property type="term" value="P:very long-chain fatty acid catabolic process"/>
    <property type="evidence" value="ECO:0007669"/>
    <property type="project" value="TreeGrafter"/>
</dbReference>
<keyword evidence="7" id="KW-1185">Reference proteome</keyword>
<feature type="domain" description="ABC transmembrane type-1" evidence="5">
    <location>
        <begin position="72"/>
        <end position="143"/>
    </location>
</feature>